<proteinExistence type="predicted"/>
<protein>
    <submittedName>
        <fullName evidence="2">Prolyl oligopeptidase family protein</fullName>
    </submittedName>
</protein>
<name>A0A2S6HTP3_9FIRM</name>
<sequence length="416" mass="47777">MAKVELKLTQRLKTKLFFDDEDMDFDFQLFLANLENHGASIGEIFNTARRIDTKNELSWKTEFVKEAERVEALAENCLKKGHRISAGDAFLRAFTYYRSAFMAILPEEDDFKRVYHKSVSCFRRGLDAKAKLIPHEWVTIEYNGYKFPGCFLKADNTGKKRPTITMHNGGDSHSEDHFFMYGQAAIDRGYNCLLWDGPLDTGGRFYEPDATYKTFGRKELTGAYRAAVDMLIARPDVDPDRLILTGESYGGAKTMFNATIDDRFAAVIPNSPIYSAPKMVRFMNENLPVFEGVTKEESNALLNKMPFFSRNTLKTLIWYNGFDSLLDWIPAAEELFETDCKKITAPFLAMYSESENTQFREQAEYAYKHVSSKIKDIIMTTVAEGADLHCQVNNYAKSQQVMFDWLDELLDYQVEK</sequence>
<comment type="caution">
    <text evidence="2">The sequence shown here is derived from an EMBL/GenBank/DDBJ whole genome shotgun (WGS) entry which is preliminary data.</text>
</comment>
<dbReference type="SUPFAM" id="SSF53474">
    <property type="entry name" value="alpha/beta-Hydrolases"/>
    <property type="match status" value="1"/>
</dbReference>
<dbReference type="Pfam" id="PF00326">
    <property type="entry name" value="Peptidase_S9"/>
    <property type="match status" value="1"/>
</dbReference>
<evidence type="ECO:0000259" key="1">
    <source>
        <dbReference type="Pfam" id="PF00326"/>
    </source>
</evidence>
<dbReference type="Proteomes" id="UP000237749">
    <property type="component" value="Unassembled WGS sequence"/>
</dbReference>
<dbReference type="Gene3D" id="3.40.50.1820">
    <property type="entry name" value="alpha/beta hydrolase"/>
    <property type="match status" value="1"/>
</dbReference>
<dbReference type="PANTHER" id="PTHR22946:SF12">
    <property type="entry name" value="CONIDIAL PIGMENT BIOSYNTHESIS PROTEIN AYG1 (AFU_ORTHOLOGUE AFUA_2G17550)"/>
    <property type="match status" value="1"/>
</dbReference>
<dbReference type="RefSeq" id="WP_104436324.1">
    <property type="nucleotide sequence ID" value="NZ_PTJA01000004.1"/>
</dbReference>
<feature type="domain" description="Peptidase S9 prolyl oligopeptidase catalytic" evidence="1">
    <location>
        <begin position="225"/>
        <end position="279"/>
    </location>
</feature>
<evidence type="ECO:0000313" key="2">
    <source>
        <dbReference type="EMBL" id="PPK81210.1"/>
    </source>
</evidence>
<dbReference type="Gene3D" id="1.20.1440.110">
    <property type="entry name" value="acylaminoacyl peptidase"/>
    <property type="match status" value="1"/>
</dbReference>
<dbReference type="AlphaFoldDB" id="A0A2S6HTP3"/>
<dbReference type="InterPro" id="IPR050261">
    <property type="entry name" value="FrsA_esterase"/>
</dbReference>
<gene>
    <name evidence="2" type="ORF">BXY41_1047</name>
</gene>
<accession>A0A2S6HTP3</accession>
<dbReference type="OrthoDB" id="9812921at2"/>
<dbReference type="GO" id="GO:0006508">
    <property type="term" value="P:proteolysis"/>
    <property type="evidence" value="ECO:0007669"/>
    <property type="project" value="InterPro"/>
</dbReference>
<dbReference type="InterPro" id="IPR001375">
    <property type="entry name" value="Peptidase_S9_cat"/>
</dbReference>
<dbReference type="EMBL" id="PTJA01000004">
    <property type="protein sequence ID" value="PPK81210.1"/>
    <property type="molecule type" value="Genomic_DNA"/>
</dbReference>
<dbReference type="InterPro" id="IPR029058">
    <property type="entry name" value="AB_hydrolase_fold"/>
</dbReference>
<dbReference type="PANTHER" id="PTHR22946">
    <property type="entry name" value="DIENELACTONE HYDROLASE DOMAIN-CONTAINING PROTEIN-RELATED"/>
    <property type="match status" value="1"/>
</dbReference>
<reference evidence="2 3" key="1">
    <citation type="submission" date="2018-02" db="EMBL/GenBank/DDBJ databases">
        <title>Genomic Encyclopedia of Archaeal and Bacterial Type Strains, Phase II (KMG-II): from individual species to whole genera.</title>
        <authorList>
            <person name="Goeker M."/>
        </authorList>
    </citation>
    <scope>NUCLEOTIDE SEQUENCE [LARGE SCALE GENOMIC DNA]</scope>
    <source>
        <strain evidence="2 3">DSM 3808</strain>
    </source>
</reference>
<evidence type="ECO:0000313" key="3">
    <source>
        <dbReference type="Proteomes" id="UP000237749"/>
    </source>
</evidence>
<keyword evidence="3" id="KW-1185">Reference proteome</keyword>
<dbReference type="GO" id="GO:0008236">
    <property type="term" value="F:serine-type peptidase activity"/>
    <property type="evidence" value="ECO:0007669"/>
    <property type="project" value="InterPro"/>
</dbReference>
<organism evidence="2 3">
    <name type="scientific">Lacrimispora xylanisolvens</name>
    <dbReference type="NCBI Taxonomy" id="384636"/>
    <lineage>
        <taxon>Bacteria</taxon>
        <taxon>Bacillati</taxon>
        <taxon>Bacillota</taxon>
        <taxon>Clostridia</taxon>
        <taxon>Lachnospirales</taxon>
        <taxon>Lachnospiraceae</taxon>
        <taxon>Lacrimispora</taxon>
    </lineage>
</organism>